<dbReference type="InterPro" id="IPR012341">
    <property type="entry name" value="6hp_glycosidase-like_sf"/>
</dbReference>
<evidence type="ECO:0000313" key="6">
    <source>
        <dbReference type="Proteomes" id="UP000636891"/>
    </source>
</evidence>
<dbReference type="InterPro" id="IPR008928">
    <property type="entry name" value="6-hairpin_glycosidase_sf"/>
</dbReference>
<dbReference type="Proteomes" id="UP000636891">
    <property type="component" value="Unassembled WGS sequence"/>
</dbReference>
<evidence type="ECO:0000313" key="5">
    <source>
        <dbReference type="EMBL" id="MBC5616979.1"/>
    </source>
</evidence>
<gene>
    <name evidence="5" type="ORF">H8S08_08115</name>
</gene>
<dbReference type="Gene3D" id="1.50.10.10">
    <property type="match status" value="1"/>
</dbReference>
<evidence type="ECO:0000259" key="4">
    <source>
        <dbReference type="Pfam" id="PF22422"/>
    </source>
</evidence>
<comment type="caution">
    <text evidence="5">The sequence shown here is derived from an EMBL/GenBank/DDBJ whole genome shotgun (WGS) entry which is preliminary data.</text>
</comment>
<evidence type="ECO:0000256" key="2">
    <source>
        <dbReference type="ARBA" id="ARBA00022801"/>
    </source>
</evidence>
<name>A0ABR7CMU0_9BACT</name>
<reference evidence="5 6" key="1">
    <citation type="submission" date="2020-08" db="EMBL/GenBank/DDBJ databases">
        <title>Genome public.</title>
        <authorList>
            <person name="Liu C."/>
            <person name="Sun Q."/>
        </authorList>
    </citation>
    <scope>NUCLEOTIDE SEQUENCE [LARGE SCALE GENOMIC DNA]</scope>
    <source>
        <strain evidence="5 6">New-7</strain>
    </source>
</reference>
<keyword evidence="6" id="KW-1185">Reference proteome</keyword>
<feature type="domain" description="Mannosylglycerate hydrolase MGH1-like glycoside hydrolase" evidence="4">
    <location>
        <begin position="169"/>
        <end position="412"/>
    </location>
</feature>
<keyword evidence="3" id="KW-0326">Glycosidase</keyword>
<evidence type="ECO:0000256" key="1">
    <source>
        <dbReference type="ARBA" id="ARBA00010833"/>
    </source>
</evidence>
<organism evidence="5 6">
    <name type="scientific">Alistipes hominis</name>
    <dbReference type="NCBI Taxonomy" id="2763015"/>
    <lineage>
        <taxon>Bacteria</taxon>
        <taxon>Pseudomonadati</taxon>
        <taxon>Bacteroidota</taxon>
        <taxon>Bacteroidia</taxon>
        <taxon>Bacteroidales</taxon>
        <taxon>Rikenellaceae</taxon>
        <taxon>Alistipes</taxon>
    </lineage>
</organism>
<proteinExistence type="inferred from homology"/>
<comment type="similarity">
    <text evidence="1">Belongs to the glycosyl hydrolase 63 family.</text>
</comment>
<accession>A0ABR7CMU0</accession>
<keyword evidence="2" id="KW-0378">Hydrolase</keyword>
<dbReference type="PANTHER" id="PTHR10412:SF11">
    <property type="entry name" value="MANNOSYL-OLIGOSACCHARIDE GLUCOSIDASE"/>
    <property type="match status" value="1"/>
</dbReference>
<dbReference type="EMBL" id="JACOOK010000003">
    <property type="protein sequence ID" value="MBC5616979.1"/>
    <property type="molecule type" value="Genomic_DNA"/>
</dbReference>
<sequence>MRTFRFVCLLFVCCTVSLGGRSQSGQELVKKVVREYKIDDARKFAARIDEVNRDIADKGIVLYEPDNRKLLTGYAYHEMYDWDLYFENLYMSYFGISDYCFTNLKSFLNQQCVNGFIARTLIEKRERQHFKPFLAQIAELGSRQTGDYTWLEEKGDRGRVQIGPAFKGISYFDQLMLSIDYWTRYCDFDRNGLPVWNSSDHSGMDNQISRAGKLDDFRYEGVDLACYVYRELKAMQLIAERLGKTEKAGELGVRAALLADKINTIFWDERDGFYYDRDEHTGELVKVKSAAGFLPLWAGIVSPRRAERLVKEHLTNPEEFWIEFPIACYAKTEPDYVQGDIRDWGCNWRGSTWIPTNYMIMHGLIDYGYADIARELARKTVELVYRRNEVTREFYNGESGEGLGLKRFWGWSALAYLMPFECEMGYDPSKLDGSSLRPLGKELFGLEFPASDNPRPISTQLSPGGY</sequence>
<dbReference type="PANTHER" id="PTHR10412">
    <property type="entry name" value="MANNOSYL-OLIGOSACCHARIDE GLUCOSIDASE"/>
    <property type="match status" value="1"/>
</dbReference>
<dbReference type="Pfam" id="PF22422">
    <property type="entry name" value="MGH1-like_GH"/>
    <property type="match status" value="1"/>
</dbReference>
<dbReference type="InterPro" id="IPR054491">
    <property type="entry name" value="MGH1-like_GH"/>
</dbReference>
<evidence type="ECO:0000256" key="3">
    <source>
        <dbReference type="ARBA" id="ARBA00023295"/>
    </source>
</evidence>
<dbReference type="InterPro" id="IPR004888">
    <property type="entry name" value="Glycoside_hydrolase_63"/>
</dbReference>
<protein>
    <recommendedName>
        <fullName evidence="4">Mannosylglycerate hydrolase MGH1-like glycoside hydrolase domain-containing protein</fullName>
    </recommendedName>
</protein>
<dbReference type="SUPFAM" id="SSF48208">
    <property type="entry name" value="Six-hairpin glycosidases"/>
    <property type="match status" value="1"/>
</dbReference>
<dbReference type="RefSeq" id="WP_118656210.1">
    <property type="nucleotide sequence ID" value="NZ_JACOOK010000003.1"/>
</dbReference>